<dbReference type="InterPro" id="IPR002104">
    <property type="entry name" value="Integrase_catalytic"/>
</dbReference>
<sequence>MEQPDRTTYAGNRDYVLMRLLLESGMRIVEVVALEKGEIDFKTRLITLSGTKNKNRRLRVIPVSTSMVRLLIKLIGENQVYFPESDRVFLANYGEPLSPISITHRIKQYGTKAGIAHEVRCSPHTFRHTMAKNFLTSGGDIIALQRILGHSSMVRKYVEHTPDDLRIAHDRFISNSSLGGRSMTRPNHGTTKRTRGF</sequence>
<accession>A0A9X7W3I8</accession>
<feature type="compositionally biased region" description="Polar residues" evidence="4">
    <location>
        <begin position="176"/>
        <end position="189"/>
    </location>
</feature>
<evidence type="ECO:0000313" key="7">
    <source>
        <dbReference type="Proteomes" id="UP000663505"/>
    </source>
</evidence>
<proteinExistence type="inferred from homology"/>
<gene>
    <name evidence="6" type="ORF">JZ786_17950</name>
</gene>
<dbReference type="PROSITE" id="PS51898">
    <property type="entry name" value="TYR_RECOMBINASE"/>
    <property type="match status" value="1"/>
</dbReference>
<reference evidence="6 7" key="1">
    <citation type="submission" date="2021-02" db="EMBL/GenBank/DDBJ databases">
        <title>Alicyclobacillus curvatus sp. nov. and Alicyclobacillus mengziensis sp. nov., two acidophilic bacteria isolated from acid mine drainage.</title>
        <authorList>
            <person name="Huang Y."/>
        </authorList>
    </citation>
    <scope>NUCLEOTIDE SEQUENCE [LARGE SCALE GENOMIC DNA]</scope>
    <source>
        <strain evidence="6 7">S30H14</strain>
    </source>
</reference>
<dbReference type="Pfam" id="PF00589">
    <property type="entry name" value="Phage_integrase"/>
    <property type="match status" value="1"/>
</dbReference>
<comment type="similarity">
    <text evidence="1">Belongs to the 'phage' integrase family.</text>
</comment>
<dbReference type="AlphaFoldDB" id="A0A9X7W3I8"/>
<feature type="domain" description="Tyr recombinase" evidence="5">
    <location>
        <begin position="1"/>
        <end position="170"/>
    </location>
</feature>
<protein>
    <submittedName>
        <fullName evidence="6">Site-specific integrase</fullName>
    </submittedName>
</protein>
<dbReference type="Proteomes" id="UP000663505">
    <property type="component" value="Chromosome"/>
</dbReference>
<keyword evidence="2" id="KW-0238">DNA-binding</keyword>
<dbReference type="InterPro" id="IPR011010">
    <property type="entry name" value="DNA_brk_join_enz"/>
</dbReference>
<dbReference type="InterPro" id="IPR013762">
    <property type="entry name" value="Integrase-like_cat_sf"/>
</dbReference>
<dbReference type="EMBL" id="CP071182">
    <property type="protein sequence ID" value="QSO49959.1"/>
    <property type="molecule type" value="Genomic_DNA"/>
</dbReference>
<organism evidence="6 7">
    <name type="scientific">Alicyclobacillus mengziensis</name>
    <dbReference type="NCBI Taxonomy" id="2931921"/>
    <lineage>
        <taxon>Bacteria</taxon>
        <taxon>Bacillati</taxon>
        <taxon>Bacillota</taxon>
        <taxon>Bacilli</taxon>
        <taxon>Bacillales</taxon>
        <taxon>Alicyclobacillaceae</taxon>
        <taxon>Alicyclobacillus</taxon>
    </lineage>
</organism>
<evidence type="ECO:0000256" key="3">
    <source>
        <dbReference type="ARBA" id="ARBA00023172"/>
    </source>
</evidence>
<evidence type="ECO:0000256" key="4">
    <source>
        <dbReference type="SAM" id="MobiDB-lite"/>
    </source>
</evidence>
<name>A0A9X7W3I8_9BACL</name>
<dbReference type="PANTHER" id="PTHR30349">
    <property type="entry name" value="PHAGE INTEGRASE-RELATED"/>
    <property type="match status" value="1"/>
</dbReference>
<feature type="region of interest" description="Disordered" evidence="4">
    <location>
        <begin position="176"/>
        <end position="197"/>
    </location>
</feature>
<dbReference type="InterPro" id="IPR050090">
    <property type="entry name" value="Tyrosine_recombinase_XerCD"/>
</dbReference>
<dbReference type="GO" id="GO:0003677">
    <property type="term" value="F:DNA binding"/>
    <property type="evidence" value="ECO:0007669"/>
    <property type="project" value="UniProtKB-KW"/>
</dbReference>
<dbReference type="KEGG" id="afx:JZ786_17950"/>
<dbReference type="GO" id="GO:0006310">
    <property type="term" value="P:DNA recombination"/>
    <property type="evidence" value="ECO:0007669"/>
    <property type="project" value="UniProtKB-KW"/>
</dbReference>
<evidence type="ECO:0000256" key="2">
    <source>
        <dbReference type="ARBA" id="ARBA00023125"/>
    </source>
</evidence>
<dbReference type="SUPFAM" id="SSF56349">
    <property type="entry name" value="DNA breaking-rejoining enzymes"/>
    <property type="match status" value="1"/>
</dbReference>
<keyword evidence="3" id="KW-0233">DNA recombination</keyword>
<evidence type="ECO:0000256" key="1">
    <source>
        <dbReference type="ARBA" id="ARBA00008857"/>
    </source>
</evidence>
<dbReference type="PANTHER" id="PTHR30349:SF41">
    <property type="entry name" value="INTEGRASE_RECOMBINASE PROTEIN MJ0367-RELATED"/>
    <property type="match status" value="1"/>
</dbReference>
<dbReference type="Gene3D" id="1.10.443.10">
    <property type="entry name" value="Intergrase catalytic core"/>
    <property type="match status" value="1"/>
</dbReference>
<dbReference type="CDD" id="cd00397">
    <property type="entry name" value="DNA_BRE_C"/>
    <property type="match status" value="1"/>
</dbReference>
<evidence type="ECO:0000259" key="5">
    <source>
        <dbReference type="PROSITE" id="PS51898"/>
    </source>
</evidence>
<keyword evidence="7" id="KW-1185">Reference proteome</keyword>
<evidence type="ECO:0000313" key="6">
    <source>
        <dbReference type="EMBL" id="QSO49959.1"/>
    </source>
</evidence>
<dbReference type="GO" id="GO:0015074">
    <property type="term" value="P:DNA integration"/>
    <property type="evidence" value="ECO:0007669"/>
    <property type="project" value="InterPro"/>
</dbReference>